<dbReference type="PANTHER" id="PTHR33938:SF8">
    <property type="entry name" value="CARBOXYLIC ESTER HYDROLASE"/>
    <property type="match status" value="1"/>
</dbReference>
<gene>
    <name evidence="6" type="ORF">BJX67DRAFT_214439</name>
</gene>
<comment type="caution">
    <text evidence="6">The sequence shown here is derived from an EMBL/GenBank/DDBJ whole genome shotgun (WGS) entry which is preliminary data.</text>
</comment>
<evidence type="ECO:0000313" key="6">
    <source>
        <dbReference type="EMBL" id="KAL2871078.1"/>
    </source>
</evidence>
<dbReference type="EMBL" id="JBFXLQ010000004">
    <property type="protein sequence ID" value="KAL2871078.1"/>
    <property type="molecule type" value="Genomic_DNA"/>
</dbReference>
<dbReference type="EC" id="3.1.1.-" evidence="5"/>
<proteinExistence type="inferred from homology"/>
<dbReference type="Proteomes" id="UP001610432">
    <property type="component" value="Unassembled WGS sequence"/>
</dbReference>
<evidence type="ECO:0000256" key="3">
    <source>
        <dbReference type="ARBA" id="ARBA00022801"/>
    </source>
</evidence>
<organism evidence="6 7">
    <name type="scientific">Aspergillus lucknowensis</name>
    <dbReference type="NCBI Taxonomy" id="176173"/>
    <lineage>
        <taxon>Eukaryota</taxon>
        <taxon>Fungi</taxon>
        <taxon>Dikarya</taxon>
        <taxon>Ascomycota</taxon>
        <taxon>Pezizomycotina</taxon>
        <taxon>Eurotiomycetes</taxon>
        <taxon>Eurotiomycetidae</taxon>
        <taxon>Eurotiales</taxon>
        <taxon>Aspergillaceae</taxon>
        <taxon>Aspergillus</taxon>
        <taxon>Aspergillus subgen. Nidulantes</taxon>
    </lineage>
</organism>
<evidence type="ECO:0000256" key="1">
    <source>
        <dbReference type="ARBA" id="ARBA00022487"/>
    </source>
</evidence>
<evidence type="ECO:0000256" key="5">
    <source>
        <dbReference type="RuleBase" id="RU361238"/>
    </source>
</evidence>
<evidence type="ECO:0000256" key="4">
    <source>
        <dbReference type="ARBA" id="ARBA00023157"/>
    </source>
</evidence>
<dbReference type="PANTHER" id="PTHR33938">
    <property type="entry name" value="FERULOYL ESTERASE B-RELATED"/>
    <property type="match status" value="1"/>
</dbReference>
<dbReference type="RefSeq" id="XP_070890057.1">
    <property type="nucleotide sequence ID" value="XM_071025649.1"/>
</dbReference>
<keyword evidence="3 5" id="KW-0378">Hydrolase</keyword>
<comment type="similarity">
    <text evidence="5">Belongs to the tannase family.</text>
</comment>
<reference evidence="6 7" key="1">
    <citation type="submission" date="2024-07" db="EMBL/GenBank/DDBJ databases">
        <title>Section-level genome sequencing and comparative genomics of Aspergillus sections Usti and Cavernicolus.</title>
        <authorList>
            <consortium name="Lawrence Berkeley National Laboratory"/>
            <person name="Nybo J.L."/>
            <person name="Vesth T.C."/>
            <person name="Theobald S."/>
            <person name="Frisvad J.C."/>
            <person name="Larsen T.O."/>
            <person name="Kjaerboelling I."/>
            <person name="Rothschild-Mancinelli K."/>
            <person name="Lyhne E.K."/>
            <person name="Kogle M.E."/>
            <person name="Barry K."/>
            <person name="Clum A."/>
            <person name="Na H."/>
            <person name="Ledsgaard L."/>
            <person name="Lin J."/>
            <person name="Lipzen A."/>
            <person name="Kuo A."/>
            <person name="Riley R."/>
            <person name="Mondo S."/>
            <person name="Labutti K."/>
            <person name="Haridas S."/>
            <person name="Pangalinan J."/>
            <person name="Salamov A.A."/>
            <person name="Simmons B.A."/>
            <person name="Magnuson J.K."/>
            <person name="Chen J."/>
            <person name="Drula E."/>
            <person name="Henrissat B."/>
            <person name="Wiebenga A."/>
            <person name="Lubbers R.J."/>
            <person name="Gomes A.C."/>
            <person name="Macurrencykelacurrency M.R."/>
            <person name="Stajich J."/>
            <person name="Grigoriev I.V."/>
            <person name="Mortensen U.H."/>
            <person name="De Vries R.P."/>
            <person name="Baker S.E."/>
            <person name="Andersen M.R."/>
        </authorList>
    </citation>
    <scope>NUCLEOTIDE SEQUENCE [LARGE SCALE GENOMIC DNA]</scope>
    <source>
        <strain evidence="6 7">CBS 449.75</strain>
    </source>
</reference>
<keyword evidence="2" id="KW-0732">Signal</keyword>
<protein>
    <recommendedName>
        <fullName evidence="5">Carboxylic ester hydrolase</fullName>
        <ecNumber evidence="5">3.1.1.-</ecNumber>
    </recommendedName>
</protein>
<dbReference type="InterPro" id="IPR011118">
    <property type="entry name" value="Tannase/feruloyl_esterase"/>
</dbReference>
<keyword evidence="7" id="KW-1185">Reference proteome</keyword>
<name>A0ABR4M3B6_9EURO</name>
<dbReference type="GeneID" id="98140721"/>
<evidence type="ECO:0000313" key="7">
    <source>
        <dbReference type="Proteomes" id="UP001610432"/>
    </source>
</evidence>
<evidence type="ECO:0000256" key="2">
    <source>
        <dbReference type="ARBA" id="ARBA00022729"/>
    </source>
</evidence>
<keyword evidence="1" id="KW-0719">Serine esterase</keyword>
<accession>A0ABR4M3B6</accession>
<keyword evidence="4" id="KW-1015">Disulfide bond</keyword>
<sequence>MAVRACDALDGVLDGIVTEIDACEFDAFDLIGTHIPCGEETVLLSESSAIIASAAWHGSFSSDGVNLWPGVDVVSNLTSSWSSQCSSNGRCNGLPIQLSSDCIRLAVKKNPGFDLNSVSHDDFVQIFQDSVNEYKSIIGTDNSNLTGFRRRGGKMLTFHGFVVGSASRRGVGYYHH</sequence>
<dbReference type="Pfam" id="PF07519">
    <property type="entry name" value="Tannase"/>
    <property type="match status" value="1"/>
</dbReference>